<dbReference type="SUPFAM" id="SSF53187">
    <property type="entry name" value="Zn-dependent exopeptidases"/>
    <property type="match status" value="1"/>
</dbReference>
<dbReference type="Gene3D" id="3.40.630.40">
    <property type="entry name" value="Zn-dependent exopeptidases"/>
    <property type="match status" value="1"/>
</dbReference>
<reference evidence="1 2" key="1">
    <citation type="submission" date="2018-01" db="EMBL/GenBank/DDBJ databases">
        <title>Bacillus asahii Genome sequencing and assembly.</title>
        <authorList>
            <person name="Jiang H."/>
            <person name="Feng Y."/>
            <person name="Zhao F."/>
            <person name="Lin X."/>
        </authorList>
    </citation>
    <scope>NUCLEOTIDE SEQUENCE [LARGE SCALE GENOMIC DNA]</scope>
    <source>
        <strain evidence="1 2">OM18</strain>
    </source>
</reference>
<organism evidence="1 2">
    <name type="scientific">Peribacillus asahii</name>
    <dbReference type="NCBI Taxonomy" id="228899"/>
    <lineage>
        <taxon>Bacteria</taxon>
        <taxon>Bacillati</taxon>
        <taxon>Bacillota</taxon>
        <taxon>Bacilli</taxon>
        <taxon>Bacillales</taxon>
        <taxon>Bacillaceae</taxon>
        <taxon>Peribacillus</taxon>
    </lineage>
</organism>
<dbReference type="EMBL" id="CP026095">
    <property type="protein sequence ID" value="AZV43224.1"/>
    <property type="molecule type" value="Genomic_DNA"/>
</dbReference>
<protein>
    <submittedName>
        <fullName evidence="1">N-acetylmuramoyl-L-alanine amidase</fullName>
    </submittedName>
</protein>
<accession>A0A3T0KSP5</accession>
<proteinExistence type="predicted"/>
<dbReference type="AlphaFoldDB" id="A0A3T0KSP5"/>
<dbReference type="OrthoDB" id="9763643at2"/>
<gene>
    <name evidence="1" type="ORF">BAOM_2615</name>
</gene>
<dbReference type="KEGG" id="pasa:BAOM_2615"/>
<name>A0A3T0KSP5_9BACI</name>
<sequence length="111" mass="12189">MFGGCLPQQKNLQVLRTTNMLALLTESLCISNPNEAAILKKVAFIEDIAQGHVNGSVKCFSLKKKKVDENQYHTVIKGDTVPKLAKEYGSKPKAGTNLMMTIPLRLARSCV</sequence>
<evidence type="ECO:0000313" key="2">
    <source>
        <dbReference type="Proteomes" id="UP000283095"/>
    </source>
</evidence>
<evidence type="ECO:0000313" key="1">
    <source>
        <dbReference type="EMBL" id="AZV43224.1"/>
    </source>
</evidence>
<dbReference type="Proteomes" id="UP000283095">
    <property type="component" value="Chromosome"/>
</dbReference>